<dbReference type="InterPro" id="IPR034289">
    <property type="entry name" value="CuRO_3_LCC"/>
</dbReference>
<dbReference type="Gene3D" id="2.60.40.420">
    <property type="entry name" value="Cupredoxins - blue copper proteins"/>
    <property type="match status" value="3"/>
</dbReference>
<keyword evidence="13" id="KW-0732">Signal</keyword>
<comment type="cofactor">
    <cofactor evidence="13">
        <name>Cu cation</name>
        <dbReference type="ChEBI" id="CHEBI:23378"/>
    </cofactor>
    <text evidence="13">Binds 4 Cu cations per monomer.</text>
</comment>
<reference evidence="17 18" key="1">
    <citation type="journal article" date="2023" name="G3 (Bethesda)">
        <title>A chromosome-length genome assembly and annotation of blackberry (Rubus argutus, cv. 'Hillquist').</title>
        <authorList>
            <person name="Bruna T."/>
            <person name="Aryal R."/>
            <person name="Dudchenko O."/>
            <person name="Sargent D.J."/>
            <person name="Mead D."/>
            <person name="Buti M."/>
            <person name="Cavallini A."/>
            <person name="Hytonen T."/>
            <person name="Andres J."/>
            <person name="Pham M."/>
            <person name="Weisz D."/>
            <person name="Mascagni F."/>
            <person name="Usai G."/>
            <person name="Natali L."/>
            <person name="Bassil N."/>
            <person name="Fernandez G.E."/>
            <person name="Lomsadze A."/>
            <person name="Armour M."/>
            <person name="Olukolu B."/>
            <person name="Poorten T."/>
            <person name="Britton C."/>
            <person name="Davik J."/>
            <person name="Ashrafi H."/>
            <person name="Aiden E.L."/>
            <person name="Borodovsky M."/>
            <person name="Worthington M."/>
        </authorList>
    </citation>
    <scope>NUCLEOTIDE SEQUENCE [LARGE SCALE GENOMIC DNA]</scope>
    <source>
        <strain evidence="17">PI 553951</strain>
    </source>
</reference>
<evidence type="ECO:0000259" key="15">
    <source>
        <dbReference type="Pfam" id="PF07731"/>
    </source>
</evidence>
<proteinExistence type="inferred from homology"/>
<gene>
    <name evidence="17" type="ORF">M0R45_012559</name>
</gene>
<evidence type="ECO:0000256" key="3">
    <source>
        <dbReference type="ARBA" id="ARBA00010609"/>
    </source>
</evidence>
<dbReference type="InterPro" id="IPR033138">
    <property type="entry name" value="Cu_oxidase_CS"/>
</dbReference>
<dbReference type="GO" id="GO:0046274">
    <property type="term" value="P:lignin catabolic process"/>
    <property type="evidence" value="ECO:0007669"/>
    <property type="project" value="UniProtKB-KW"/>
</dbReference>
<dbReference type="InterPro" id="IPR034285">
    <property type="entry name" value="CuRO_2_LCC"/>
</dbReference>
<dbReference type="Proteomes" id="UP001457282">
    <property type="component" value="Unassembled WGS sequence"/>
</dbReference>
<dbReference type="CDD" id="cd13897">
    <property type="entry name" value="CuRO_3_LCC_plant"/>
    <property type="match status" value="1"/>
</dbReference>
<keyword evidence="7 13" id="KW-0479">Metal-binding</keyword>
<sequence>MTPVKILVLVSLILQFFISQLAQGEVHFYDFVVKEKNFTGLCESKSMLVVNDSFPGPEIRVHKGDTVYVNVYNQGNYGFTIHWHGIKQPRNPWFDGPEYVTQCPIPPGTNFTYQVLLTKEEGTLWWHAHSDWTRASVHGAILVLPAVGTTYPFPQPDEEEVIVVGSWYKGNLKARVDEAMDPENGETLPQSDAYTINGQPGDLLPCSNATTWRRKVDYGKTYLLRIVNANIDGEFFFAIADHNLTAVGLDGAYIKPIRTSYIVTSPGQTMDVLLYANSIPGLYYMAGREYSSNDPADTGFDHAVATAILIYNGNYTPPEFPLFPCNLPTYLNEAAALNFTNQIRSLATLQYPINVPQENDITTRMFITASINSLYCSQDSGPDCLNIRVATSVNNLSWVNPSTDILQSYYRNLSGDYSTDFPDQPPNYYNFTDESYSIDQVLTVQATKVKVLNYNESVEIVFQGTNVIKGSVNHPMHLHGHSFYVVGYGFGNFDNETDPKGFNLVDPPEVSTFIVPKNGWLAIRFTANNPGVWFWHCHMDRHLTWGMESAFIVKNGGTAQTSMLDPPPYMPPCSVPLDSRIQNYDDNKME</sequence>
<evidence type="ECO:0000256" key="5">
    <source>
        <dbReference type="ARBA" id="ARBA00022523"/>
    </source>
</evidence>
<evidence type="ECO:0000313" key="18">
    <source>
        <dbReference type="Proteomes" id="UP001457282"/>
    </source>
</evidence>
<keyword evidence="12 13" id="KW-0439">Lignin degradation</keyword>
<dbReference type="GO" id="GO:0048046">
    <property type="term" value="C:apoplast"/>
    <property type="evidence" value="ECO:0007669"/>
    <property type="project" value="UniProtKB-SubCell"/>
</dbReference>
<dbReference type="EMBL" id="JBEDUW010000002">
    <property type="protein sequence ID" value="KAK9947124.1"/>
    <property type="molecule type" value="Genomic_DNA"/>
</dbReference>
<evidence type="ECO:0000256" key="7">
    <source>
        <dbReference type="ARBA" id="ARBA00022723"/>
    </source>
</evidence>
<name>A0AAW1YD81_RUBAR</name>
<keyword evidence="6 13" id="KW-0964">Secreted</keyword>
<dbReference type="InterPro" id="IPR011707">
    <property type="entry name" value="Cu-oxidase-like_N"/>
</dbReference>
<evidence type="ECO:0000256" key="11">
    <source>
        <dbReference type="ARBA" id="ARBA00023180"/>
    </source>
</evidence>
<dbReference type="AlphaFoldDB" id="A0AAW1YD81"/>
<evidence type="ECO:0000259" key="14">
    <source>
        <dbReference type="Pfam" id="PF00394"/>
    </source>
</evidence>
<comment type="catalytic activity">
    <reaction evidence="1 13">
        <text>4 hydroquinone + O2 = 4 benzosemiquinone + 2 H2O</text>
        <dbReference type="Rhea" id="RHEA:11276"/>
        <dbReference type="ChEBI" id="CHEBI:15377"/>
        <dbReference type="ChEBI" id="CHEBI:15379"/>
        <dbReference type="ChEBI" id="CHEBI:17594"/>
        <dbReference type="ChEBI" id="CHEBI:17977"/>
        <dbReference type="EC" id="1.10.3.2"/>
    </reaction>
</comment>
<comment type="caution">
    <text evidence="17">The sequence shown here is derived from an EMBL/GenBank/DDBJ whole genome shotgun (WGS) entry which is preliminary data.</text>
</comment>
<dbReference type="CDD" id="cd13875">
    <property type="entry name" value="CuRO_2_LCC_plant"/>
    <property type="match status" value="1"/>
</dbReference>
<dbReference type="Pfam" id="PF00394">
    <property type="entry name" value="Cu-oxidase"/>
    <property type="match status" value="1"/>
</dbReference>
<dbReference type="Pfam" id="PF07731">
    <property type="entry name" value="Cu-oxidase_2"/>
    <property type="match status" value="1"/>
</dbReference>
<keyword evidence="11" id="KW-0325">Glycoprotein</keyword>
<dbReference type="InterPro" id="IPR011706">
    <property type="entry name" value="Cu-oxidase_C"/>
</dbReference>
<comment type="subcellular location">
    <subcellularLocation>
        <location evidence="2 13">Secreted</location>
        <location evidence="2 13">Extracellular space</location>
        <location evidence="2 13">Apoplast</location>
    </subcellularLocation>
</comment>
<feature type="domain" description="Plastocyanin-like" evidence="15">
    <location>
        <begin position="421"/>
        <end position="555"/>
    </location>
</feature>
<evidence type="ECO:0000256" key="12">
    <source>
        <dbReference type="ARBA" id="ARBA00023185"/>
    </source>
</evidence>
<keyword evidence="18" id="KW-1185">Reference proteome</keyword>
<dbReference type="GO" id="GO:0005507">
    <property type="term" value="F:copper ion binding"/>
    <property type="evidence" value="ECO:0007669"/>
    <property type="project" value="InterPro"/>
</dbReference>
<dbReference type="PANTHER" id="PTHR11709">
    <property type="entry name" value="MULTI-COPPER OXIDASE"/>
    <property type="match status" value="1"/>
</dbReference>
<dbReference type="SUPFAM" id="SSF49503">
    <property type="entry name" value="Cupredoxins"/>
    <property type="match status" value="3"/>
</dbReference>
<evidence type="ECO:0000256" key="1">
    <source>
        <dbReference type="ARBA" id="ARBA00000349"/>
    </source>
</evidence>
<dbReference type="InterPro" id="IPR008972">
    <property type="entry name" value="Cupredoxin"/>
</dbReference>
<keyword evidence="9 13" id="KW-0560">Oxidoreductase</keyword>
<dbReference type="NCBIfam" id="TIGR03389">
    <property type="entry name" value="laccase"/>
    <property type="match status" value="1"/>
</dbReference>
<accession>A0AAW1YD81</accession>
<comment type="similarity">
    <text evidence="3 13">Belongs to the multicopper oxidase family.</text>
</comment>
<evidence type="ECO:0000256" key="4">
    <source>
        <dbReference type="ARBA" id="ARBA00012297"/>
    </source>
</evidence>
<dbReference type="GO" id="GO:0052716">
    <property type="term" value="F:hydroquinone:oxygen oxidoreductase activity"/>
    <property type="evidence" value="ECO:0007669"/>
    <property type="project" value="UniProtKB-EC"/>
</dbReference>
<evidence type="ECO:0000256" key="13">
    <source>
        <dbReference type="RuleBase" id="RU361119"/>
    </source>
</evidence>
<dbReference type="InterPro" id="IPR017761">
    <property type="entry name" value="Laccase"/>
</dbReference>
<keyword evidence="10 13" id="KW-0186">Copper</keyword>
<evidence type="ECO:0000256" key="9">
    <source>
        <dbReference type="ARBA" id="ARBA00023002"/>
    </source>
</evidence>
<comment type="function">
    <text evidence="13">Lignin degradation and detoxification of lignin-derived products.</text>
</comment>
<evidence type="ECO:0000256" key="6">
    <source>
        <dbReference type="ARBA" id="ARBA00022525"/>
    </source>
</evidence>
<keyword evidence="8 13" id="KW-0677">Repeat</keyword>
<organism evidence="17 18">
    <name type="scientific">Rubus argutus</name>
    <name type="common">Southern blackberry</name>
    <dbReference type="NCBI Taxonomy" id="59490"/>
    <lineage>
        <taxon>Eukaryota</taxon>
        <taxon>Viridiplantae</taxon>
        <taxon>Streptophyta</taxon>
        <taxon>Embryophyta</taxon>
        <taxon>Tracheophyta</taxon>
        <taxon>Spermatophyta</taxon>
        <taxon>Magnoliopsida</taxon>
        <taxon>eudicotyledons</taxon>
        <taxon>Gunneridae</taxon>
        <taxon>Pentapetalae</taxon>
        <taxon>rosids</taxon>
        <taxon>fabids</taxon>
        <taxon>Rosales</taxon>
        <taxon>Rosaceae</taxon>
        <taxon>Rosoideae</taxon>
        <taxon>Rosoideae incertae sedis</taxon>
        <taxon>Rubus</taxon>
    </lineage>
</organism>
<dbReference type="InterPro" id="IPR002355">
    <property type="entry name" value="Cu_oxidase_Cu_BS"/>
</dbReference>
<dbReference type="EC" id="1.10.3.2" evidence="4 13"/>
<evidence type="ECO:0000256" key="2">
    <source>
        <dbReference type="ARBA" id="ARBA00004271"/>
    </source>
</evidence>
<feature type="domain" description="Plastocyanin-like" evidence="14">
    <location>
        <begin position="159"/>
        <end position="314"/>
    </location>
</feature>
<feature type="chain" id="PRO_5043100188" description="Laccase" evidence="13">
    <location>
        <begin position="25"/>
        <end position="590"/>
    </location>
</feature>
<evidence type="ECO:0000313" key="17">
    <source>
        <dbReference type="EMBL" id="KAK9947124.1"/>
    </source>
</evidence>
<dbReference type="PROSITE" id="PS00079">
    <property type="entry name" value="MULTICOPPER_OXIDASE1"/>
    <property type="match status" value="1"/>
</dbReference>
<keyword evidence="5 13" id="KW-0052">Apoplast</keyword>
<dbReference type="PANTHER" id="PTHR11709:SF261">
    <property type="entry name" value="LACCASE"/>
    <property type="match status" value="1"/>
</dbReference>
<evidence type="ECO:0000259" key="16">
    <source>
        <dbReference type="Pfam" id="PF07732"/>
    </source>
</evidence>
<protein>
    <recommendedName>
        <fullName evidence="4 13">Laccase</fullName>
        <ecNumber evidence="4 13">1.10.3.2</ecNumber>
    </recommendedName>
    <alternativeName>
        <fullName evidence="13">Benzenediol:oxygen oxidoreductase</fullName>
    </alternativeName>
    <alternativeName>
        <fullName evidence="13">Diphenol oxidase</fullName>
    </alternativeName>
    <alternativeName>
        <fullName evidence="13">Urishiol oxidase</fullName>
    </alternativeName>
</protein>
<dbReference type="PROSITE" id="PS00080">
    <property type="entry name" value="MULTICOPPER_OXIDASE2"/>
    <property type="match status" value="1"/>
</dbReference>
<evidence type="ECO:0000256" key="10">
    <source>
        <dbReference type="ARBA" id="ARBA00023008"/>
    </source>
</evidence>
<dbReference type="Pfam" id="PF07732">
    <property type="entry name" value="Cu-oxidase_3"/>
    <property type="match status" value="1"/>
</dbReference>
<dbReference type="InterPro" id="IPR001117">
    <property type="entry name" value="Cu-oxidase_2nd"/>
</dbReference>
<feature type="domain" description="Plastocyanin-like" evidence="16">
    <location>
        <begin position="33"/>
        <end position="145"/>
    </location>
</feature>
<evidence type="ECO:0000256" key="8">
    <source>
        <dbReference type="ARBA" id="ARBA00022737"/>
    </source>
</evidence>
<dbReference type="InterPro" id="IPR045087">
    <property type="entry name" value="Cu-oxidase_fam"/>
</dbReference>
<feature type="signal peptide" evidence="13">
    <location>
        <begin position="1"/>
        <end position="24"/>
    </location>
</feature>
<dbReference type="InterPro" id="IPR034288">
    <property type="entry name" value="CuRO_1_LCC"/>
</dbReference>
<dbReference type="CDD" id="cd13849">
    <property type="entry name" value="CuRO_1_LCC_plant"/>
    <property type="match status" value="1"/>
</dbReference>